<comment type="caution">
    <text evidence="1">The sequence shown here is derived from an EMBL/GenBank/DDBJ whole genome shotgun (WGS) entry which is preliminary data.</text>
</comment>
<evidence type="ECO:0000313" key="2">
    <source>
        <dbReference type="Proteomes" id="UP000010445"/>
    </source>
</evidence>
<protein>
    <submittedName>
        <fullName evidence="1">Uncharacterized protein</fullName>
    </submittedName>
</protein>
<gene>
    <name evidence="1" type="ORF">HMPREF9997_00319</name>
</gene>
<dbReference type="EMBL" id="AMEM01000007">
    <property type="protein sequence ID" value="EKX92035.1"/>
    <property type="molecule type" value="Genomic_DNA"/>
</dbReference>
<dbReference type="AlphaFoldDB" id="L1MLW1"/>
<dbReference type="eggNOG" id="ENOG5032WTW">
    <property type="taxonomic scope" value="Bacteria"/>
</dbReference>
<accession>L1MLW1</accession>
<dbReference type="Proteomes" id="UP000010445">
    <property type="component" value="Unassembled WGS sequence"/>
</dbReference>
<organism evidence="1 2">
    <name type="scientific">Corynebacterium durum F0235</name>
    <dbReference type="NCBI Taxonomy" id="1035195"/>
    <lineage>
        <taxon>Bacteria</taxon>
        <taxon>Bacillati</taxon>
        <taxon>Actinomycetota</taxon>
        <taxon>Actinomycetes</taxon>
        <taxon>Mycobacteriales</taxon>
        <taxon>Corynebacteriaceae</taxon>
        <taxon>Corynebacterium</taxon>
    </lineage>
</organism>
<dbReference type="RefSeq" id="WP_006062014.1">
    <property type="nucleotide sequence ID" value="NZ_KB290822.1"/>
</dbReference>
<dbReference type="PATRIC" id="fig|1035195.3.peg.297"/>
<evidence type="ECO:0000313" key="1">
    <source>
        <dbReference type="EMBL" id="EKX92035.1"/>
    </source>
</evidence>
<sequence length="227" mass="24811">MTIPSPSQHHDPQILRGQEAVDYLNQRGISVEAVRTALEQGEVDASTATSYDPVTAAGLKRWMTTVGTLREKLTKTSEWEIADPQNRPIAIHKDSGRTIAVVGGNSKIGIEDGKPNVARKKGAATEHFYKSGVGVQLVLPITTSSPSKDSPQEDDTSPQSASENWVLLYYRDKAELRAEISWPLDCQNGYFTGFHVRILLDPISYAIDDKQPLDIGGSDVDFSITTA</sequence>
<keyword evidence="2" id="KW-1185">Reference proteome</keyword>
<name>L1MLW1_9CORY</name>
<proteinExistence type="predicted"/>
<reference evidence="1 2" key="1">
    <citation type="submission" date="2012-05" db="EMBL/GenBank/DDBJ databases">
        <authorList>
            <person name="Weinstock G."/>
            <person name="Sodergren E."/>
            <person name="Lobos E.A."/>
            <person name="Fulton L."/>
            <person name="Fulton R."/>
            <person name="Courtney L."/>
            <person name="Fronick C."/>
            <person name="O'Laughlin M."/>
            <person name="Godfrey J."/>
            <person name="Wilson R.M."/>
            <person name="Miner T."/>
            <person name="Farmer C."/>
            <person name="Delehaunty K."/>
            <person name="Cordes M."/>
            <person name="Minx P."/>
            <person name="Tomlinson C."/>
            <person name="Chen J."/>
            <person name="Wollam A."/>
            <person name="Pepin K.H."/>
            <person name="Bhonagiri V."/>
            <person name="Zhang X."/>
            <person name="Suruliraj S."/>
            <person name="Warren W."/>
            <person name="Mitreva M."/>
            <person name="Mardis E.R."/>
            <person name="Wilson R.K."/>
        </authorList>
    </citation>
    <scope>NUCLEOTIDE SEQUENCE [LARGE SCALE GENOMIC DNA]</scope>
    <source>
        <strain evidence="1 2">F0235</strain>
    </source>
</reference>
<dbReference type="HOGENOM" id="CLU_1218133_0_0_11"/>